<dbReference type="Gene3D" id="3.90.1720.10">
    <property type="entry name" value="endopeptidase domain like (from Nostoc punctiforme)"/>
    <property type="match status" value="1"/>
</dbReference>
<dbReference type="PANTHER" id="PTHR47053:SF1">
    <property type="entry name" value="MUREIN DD-ENDOPEPTIDASE MEPH-RELATED"/>
    <property type="match status" value="1"/>
</dbReference>
<feature type="coiled-coil region" evidence="5">
    <location>
        <begin position="155"/>
        <end position="207"/>
    </location>
</feature>
<dbReference type="AlphaFoldDB" id="A0A286GJ28"/>
<dbReference type="Pfam" id="PF00877">
    <property type="entry name" value="NLPC_P60"/>
    <property type="match status" value="1"/>
</dbReference>
<evidence type="ECO:0000313" key="8">
    <source>
        <dbReference type="EMBL" id="SOD94984.1"/>
    </source>
</evidence>
<dbReference type="InterPro" id="IPR000064">
    <property type="entry name" value="NLP_P60_dom"/>
</dbReference>
<evidence type="ECO:0000259" key="7">
    <source>
        <dbReference type="PROSITE" id="PS51935"/>
    </source>
</evidence>
<dbReference type="InterPro" id="IPR038765">
    <property type="entry name" value="Papain-like_cys_pep_sf"/>
</dbReference>
<feature type="chain" id="PRO_5012289978" evidence="6">
    <location>
        <begin position="46"/>
        <end position="346"/>
    </location>
</feature>
<proteinExistence type="inferred from homology"/>
<name>A0A286GJ28_9ACTN</name>
<feature type="domain" description="NlpC/P60" evidence="7">
    <location>
        <begin position="231"/>
        <end position="346"/>
    </location>
</feature>
<evidence type="ECO:0000256" key="5">
    <source>
        <dbReference type="SAM" id="Coils"/>
    </source>
</evidence>
<dbReference type="GO" id="GO:0008234">
    <property type="term" value="F:cysteine-type peptidase activity"/>
    <property type="evidence" value="ECO:0007669"/>
    <property type="project" value="UniProtKB-KW"/>
</dbReference>
<keyword evidence="9" id="KW-1185">Reference proteome</keyword>
<reference evidence="9" key="1">
    <citation type="submission" date="2017-09" db="EMBL/GenBank/DDBJ databases">
        <authorList>
            <person name="Varghese N."/>
            <person name="Submissions S."/>
        </authorList>
    </citation>
    <scope>NUCLEOTIDE SEQUENCE [LARGE SCALE GENOMIC DNA]</scope>
    <source>
        <strain evidence="9">DSM 44270</strain>
    </source>
</reference>
<dbReference type="SUPFAM" id="SSF54001">
    <property type="entry name" value="Cysteine proteinases"/>
    <property type="match status" value="1"/>
</dbReference>
<gene>
    <name evidence="8" type="ORF">SAMN06272739_1059</name>
</gene>
<protein>
    <submittedName>
        <fullName evidence="8">Cell wall-associated hydrolase, NlpC family</fullName>
    </submittedName>
</protein>
<dbReference type="InterPro" id="IPR051202">
    <property type="entry name" value="Peptidase_C40"/>
</dbReference>
<dbReference type="EMBL" id="OCNK01000001">
    <property type="protein sequence ID" value="SOD94984.1"/>
    <property type="molecule type" value="Genomic_DNA"/>
</dbReference>
<accession>A0A286GJ28</accession>
<evidence type="ECO:0000256" key="1">
    <source>
        <dbReference type="ARBA" id="ARBA00007074"/>
    </source>
</evidence>
<dbReference type="Proteomes" id="UP000219482">
    <property type="component" value="Unassembled WGS sequence"/>
</dbReference>
<sequence length="346" mass="35618">MQSTRTTTRRPSRAAMSLGRSLGAVLGAALVAVSTGLLAPSTAAADPTTATEAQTLMRETAQQLTVIDEQLHEAELVVAAQQQAAADAAAQATAAQAALDVYAPRIAAIAQSSFTGKTQSRVAAFLTSESAAELVQQMTTLDMIATHTNDLVAEVEIAQSAAEQAQAAADQAAAAAQASRDQLQAQKAEAQAKADRYQADFARLSAAEQAAVTTAVAGRAIQAPRDLPMPPGAAGDAITAALEQVGDRYLYGATGPDAFDCSGLTMYAYAAAGISLPHSSRAQSQLGTQVSRGELQAGDLVFFYSPISHVGLYIGNGMMVHARTYGSPVAVTSVDQSGFRFGVRLG</sequence>
<evidence type="ECO:0000256" key="2">
    <source>
        <dbReference type="ARBA" id="ARBA00022670"/>
    </source>
</evidence>
<dbReference type="PANTHER" id="PTHR47053">
    <property type="entry name" value="MUREIN DD-ENDOPEPTIDASE MEPH-RELATED"/>
    <property type="match status" value="1"/>
</dbReference>
<evidence type="ECO:0000256" key="6">
    <source>
        <dbReference type="SAM" id="SignalP"/>
    </source>
</evidence>
<evidence type="ECO:0000256" key="3">
    <source>
        <dbReference type="ARBA" id="ARBA00022801"/>
    </source>
</evidence>
<keyword evidence="3 8" id="KW-0378">Hydrolase</keyword>
<dbReference type="PROSITE" id="PS51935">
    <property type="entry name" value="NLPC_P60"/>
    <property type="match status" value="1"/>
</dbReference>
<keyword evidence="4" id="KW-0788">Thiol protease</keyword>
<evidence type="ECO:0000256" key="4">
    <source>
        <dbReference type="ARBA" id="ARBA00022807"/>
    </source>
</evidence>
<keyword evidence="6" id="KW-0732">Signal</keyword>
<comment type="similarity">
    <text evidence="1">Belongs to the peptidase C40 family.</text>
</comment>
<evidence type="ECO:0000313" key="9">
    <source>
        <dbReference type="Proteomes" id="UP000219482"/>
    </source>
</evidence>
<dbReference type="GO" id="GO:0006508">
    <property type="term" value="P:proteolysis"/>
    <property type="evidence" value="ECO:0007669"/>
    <property type="project" value="UniProtKB-KW"/>
</dbReference>
<organism evidence="8 9">
    <name type="scientific">Blastococcus haudaquaticus</name>
    <dbReference type="NCBI Taxonomy" id="1938745"/>
    <lineage>
        <taxon>Bacteria</taxon>
        <taxon>Bacillati</taxon>
        <taxon>Actinomycetota</taxon>
        <taxon>Actinomycetes</taxon>
        <taxon>Geodermatophilales</taxon>
        <taxon>Geodermatophilaceae</taxon>
        <taxon>Blastococcus</taxon>
    </lineage>
</organism>
<feature type="signal peptide" evidence="6">
    <location>
        <begin position="1"/>
        <end position="45"/>
    </location>
</feature>
<keyword evidence="2" id="KW-0645">Protease</keyword>
<keyword evidence="5" id="KW-0175">Coiled coil</keyword>